<accession>A0A7Y9JRD7</accession>
<evidence type="ECO:0000313" key="3">
    <source>
        <dbReference type="Proteomes" id="UP000516957"/>
    </source>
</evidence>
<comment type="caution">
    <text evidence="2">The sequence shown here is derived from an EMBL/GenBank/DDBJ whole genome shotgun (WGS) entry which is preliminary data.</text>
</comment>
<dbReference type="Proteomes" id="UP000516957">
    <property type="component" value="Unassembled WGS sequence"/>
</dbReference>
<organism evidence="2 3">
    <name type="scientific">Nocardioides marinisabuli</name>
    <dbReference type="NCBI Taxonomy" id="419476"/>
    <lineage>
        <taxon>Bacteria</taxon>
        <taxon>Bacillati</taxon>
        <taxon>Actinomycetota</taxon>
        <taxon>Actinomycetes</taxon>
        <taxon>Propionibacteriales</taxon>
        <taxon>Nocardioidaceae</taxon>
        <taxon>Nocardioides</taxon>
    </lineage>
</organism>
<reference evidence="2 3" key="1">
    <citation type="submission" date="2020-07" db="EMBL/GenBank/DDBJ databases">
        <title>Sequencing the genomes of 1000 actinobacteria strains.</title>
        <authorList>
            <person name="Klenk H.-P."/>
        </authorList>
    </citation>
    <scope>NUCLEOTIDE SEQUENCE [LARGE SCALE GENOMIC DNA]</scope>
    <source>
        <strain evidence="2 3">DSM 18965</strain>
    </source>
</reference>
<dbReference type="AlphaFoldDB" id="A0A7Y9JRD7"/>
<proteinExistence type="predicted"/>
<dbReference type="InterPro" id="IPR007163">
    <property type="entry name" value="VCA0040-like"/>
</dbReference>
<feature type="transmembrane region" description="Helical" evidence="1">
    <location>
        <begin position="83"/>
        <end position="108"/>
    </location>
</feature>
<evidence type="ECO:0000313" key="2">
    <source>
        <dbReference type="EMBL" id="NYD56694.1"/>
    </source>
</evidence>
<keyword evidence="1" id="KW-0812">Transmembrane</keyword>
<protein>
    <submittedName>
        <fullName evidence="2">Putative membrane protein</fullName>
    </submittedName>
</protein>
<feature type="transmembrane region" description="Helical" evidence="1">
    <location>
        <begin position="172"/>
        <end position="203"/>
    </location>
</feature>
<keyword evidence="3" id="KW-1185">Reference proteome</keyword>
<dbReference type="RefSeq" id="WP_179614559.1">
    <property type="nucleotide sequence ID" value="NZ_CP059163.1"/>
</dbReference>
<keyword evidence="1" id="KW-1133">Transmembrane helix</keyword>
<dbReference type="PANTHER" id="PTHR37308:SF1">
    <property type="entry name" value="POLYPRENYL-PHOSPHATE TRANSPORTER"/>
    <property type="match status" value="1"/>
</dbReference>
<feature type="transmembrane region" description="Helical" evidence="1">
    <location>
        <begin position="248"/>
        <end position="266"/>
    </location>
</feature>
<feature type="transmembrane region" description="Helical" evidence="1">
    <location>
        <begin position="215"/>
        <end position="236"/>
    </location>
</feature>
<feature type="transmembrane region" description="Helical" evidence="1">
    <location>
        <begin position="141"/>
        <end position="160"/>
    </location>
</feature>
<feature type="transmembrane region" description="Helical" evidence="1">
    <location>
        <begin position="117"/>
        <end position="135"/>
    </location>
</feature>
<dbReference type="PANTHER" id="PTHR37308">
    <property type="entry name" value="INTEGRAL MEMBRANE PROTEIN"/>
    <property type="match status" value="1"/>
</dbReference>
<dbReference type="Pfam" id="PF04018">
    <property type="entry name" value="VCA0040-like"/>
    <property type="match status" value="1"/>
</dbReference>
<name>A0A7Y9JRD7_9ACTN</name>
<gene>
    <name evidence="2" type="ORF">BKA08_000932</name>
</gene>
<feature type="transmembrane region" description="Helical" evidence="1">
    <location>
        <begin position="286"/>
        <end position="310"/>
    </location>
</feature>
<dbReference type="EMBL" id="JACCBE010000001">
    <property type="protein sequence ID" value="NYD56694.1"/>
    <property type="molecule type" value="Genomic_DNA"/>
</dbReference>
<sequence length="321" mass="33401">MTEARTLATNRPRHALPLDLVRGFLIGCAELVPGVSGGTVALVTGVYEQLIDSAHHVVSAVRRLVTGPDRLASARAELKRTDWFLIVPVLMGMAAALLTIAGVMGAFVTDHPELSRGLFLGMVAVSIVVPLRMMPAGHRPAWVDALLVALVAVATFWTVGLAGGGAEVDPSLVVVFGAAAIAICALVVPGVSGSFFLLTVGLYTTTLEAVDSRDLVYVGVFALGAVVGLASFVQLLNYLLDHRRRTTLLVMVGLMLGSLRALWPWQSVPEASSDGEAHGPGALLAPYAPVAGPVLLALLGAAVVLVLVVVEARATRDTARG</sequence>
<evidence type="ECO:0000256" key="1">
    <source>
        <dbReference type="SAM" id="Phobius"/>
    </source>
</evidence>
<keyword evidence="1" id="KW-0472">Membrane</keyword>